<name>A0A2M3ZRY1_9DIPT</name>
<organism evidence="1">
    <name type="scientific">Anopheles braziliensis</name>
    <dbReference type="NCBI Taxonomy" id="58242"/>
    <lineage>
        <taxon>Eukaryota</taxon>
        <taxon>Metazoa</taxon>
        <taxon>Ecdysozoa</taxon>
        <taxon>Arthropoda</taxon>
        <taxon>Hexapoda</taxon>
        <taxon>Insecta</taxon>
        <taxon>Pterygota</taxon>
        <taxon>Neoptera</taxon>
        <taxon>Endopterygota</taxon>
        <taxon>Diptera</taxon>
        <taxon>Nematocera</taxon>
        <taxon>Culicoidea</taxon>
        <taxon>Culicidae</taxon>
        <taxon>Anophelinae</taxon>
        <taxon>Anopheles</taxon>
    </lineage>
</organism>
<evidence type="ECO:0000313" key="1">
    <source>
        <dbReference type="EMBL" id="MBW31301.1"/>
    </source>
</evidence>
<protein>
    <submittedName>
        <fullName evidence="1">Putative secreted peptide</fullName>
    </submittedName>
</protein>
<sequence length="67" mass="6581">MTPGRYVHSITIGWLDSITLGRLVSGVLLEFVAAAVAAAAAAAAAAEGCCDEVAAVAVPGCCGDGCW</sequence>
<dbReference type="EMBL" id="GGFM01010550">
    <property type="protein sequence ID" value="MBW31301.1"/>
    <property type="molecule type" value="Transcribed_RNA"/>
</dbReference>
<dbReference type="AlphaFoldDB" id="A0A2M3ZRY1"/>
<proteinExistence type="predicted"/>
<reference evidence="1" key="1">
    <citation type="submission" date="2018-01" db="EMBL/GenBank/DDBJ databases">
        <title>An insight into the sialome of Amazonian anophelines.</title>
        <authorList>
            <person name="Ribeiro J.M."/>
            <person name="Scarpassa V."/>
            <person name="Calvo E."/>
        </authorList>
    </citation>
    <scope>NUCLEOTIDE SEQUENCE</scope>
    <source>
        <tissue evidence="1">Salivary glands</tissue>
    </source>
</reference>
<accession>A0A2M3ZRY1</accession>